<sequence length="296" mass="34615">MHKITDSIKEFLDTNFKTENLNICDIDRDSPTSLADSFYRNTDVNESVKITRKILEHKNLDPNIFIKGISRHLKNPLSPIYEHSIILTAALFKDSSFNMQGFGELDKFKDLMPVECFKSKQQAKIKSKFDSKKKIEIDKFIFVHRTPINYLQEGIKIIKEENRVRLDEVFHKLPLLINKASDRLIKAKYKEYFDTILSYDGYDLVKSDGLYALVIKSFDCIIDEVFNYIFSDDLCLRFKICLTDVLIKVVEKGTSDKIGKILILLSEKINEKEKKLNELILYNLKYLIELCIYKLI</sequence>
<dbReference type="VEuPathDB" id="MicrosporidiaDB:G9O61_00g013850"/>
<reference evidence="1 2" key="1">
    <citation type="journal article" date="2015" name="Environ. Microbiol.">
        <title>Genome analyses suggest the presence of polyploidy and recent human-driven expansions in eight global populations of the honeybee pathogen Nosema ceranae.</title>
        <authorList>
            <person name="Pelin A."/>
            <person name="Selman M."/>
            <person name="Aris-Brosou S."/>
            <person name="Farinelli L."/>
            <person name="Corradi N."/>
        </authorList>
    </citation>
    <scope>NUCLEOTIDE SEQUENCE [LARGE SCALE GENOMIC DNA]</scope>
    <source>
        <strain evidence="1 2">PA08 1199</strain>
    </source>
</reference>
<gene>
    <name evidence="1" type="ORF">AAJ76_2200048751</name>
</gene>
<organism evidence="1 2">
    <name type="scientific">Vairimorpha ceranae</name>
    <dbReference type="NCBI Taxonomy" id="40302"/>
    <lineage>
        <taxon>Eukaryota</taxon>
        <taxon>Fungi</taxon>
        <taxon>Fungi incertae sedis</taxon>
        <taxon>Microsporidia</taxon>
        <taxon>Nosematidae</taxon>
        <taxon>Vairimorpha</taxon>
    </lineage>
</organism>
<protein>
    <submittedName>
        <fullName evidence="1">Uncharacterized protein</fullName>
    </submittedName>
</protein>
<evidence type="ECO:0000313" key="2">
    <source>
        <dbReference type="Proteomes" id="UP000034350"/>
    </source>
</evidence>
<dbReference type="OrthoDB" id="10652902at2759"/>
<evidence type="ECO:0000313" key="1">
    <source>
        <dbReference type="EMBL" id="KKO75419.1"/>
    </source>
</evidence>
<keyword evidence="2" id="KW-1185">Reference proteome</keyword>
<proteinExistence type="predicted"/>
<comment type="caution">
    <text evidence="1">The sequence shown here is derived from an EMBL/GenBank/DDBJ whole genome shotgun (WGS) entry which is preliminary data.</text>
</comment>
<name>A0A0F9ZCX6_9MICR</name>
<dbReference type="RefSeq" id="XP_024331161.1">
    <property type="nucleotide sequence ID" value="XM_024474644.1"/>
</dbReference>
<dbReference type="GeneID" id="36319569"/>
<dbReference type="Proteomes" id="UP000034350">
    <property type="component" value="Unassembled WGS sequence"/>
</dbReference>
<dbReference type="VEuPathDB" id="MicrosporidiaDB:NCER_101033"/>
<dbReference type="AlphaFoldDB" id="A0A0F9ZCX6"/>
<dbReference type="VEuPathDB" id="MicrosporidiaDB:AAJ76_2200048751"/>
<dbReference type="OMA" id="KMANYEF"/>
<dbReference type="EMBL" id="JPQZ01000022">
    <property type="protein sequence ID" value="KKO75419.1"/>
    <property type="molecule type" value="Genomic_DNA"/>
</dbReference>
<accession>A0A0F9ZCX6</accession>